<evidence type="ECO:0000259" key="4">
    <source>
        <dbReference type="PROSITE" id="PS51084"/>
    </source>
</evidence>
<dbReference type="InterPro" id="IPR011146">
    <property type="entry name" value="HIT-like"/>
</dbReference>
<evidence type="ECO:0000313" key="5">
    <source>
        <dbReference type="EMBL" id="QPC81502.1"/>
    </source>
</evidence>
<dbReference type="EMBL" id="CP062983">
    <property type="protein sequence ID" value="QPC81502.1"/>
    <property type="molecule type" value="Genomic_DNA"/>
</dbReference>
<reference evidence="5 6" key="1">
    <citation type="submission" date="2020-02" db="EMBL/GenBank/DDBJ databases">
        <authorList>
            <person name="Zheng R.K."/>
            <person name="Sun C.M."/>
        </authorList>
    </citation>
    <scope>NUCLEOTIDE SEQUENCE [LARGE SCALE GENOMIC DNA]</scope>
    <source>
        <strain evidence="6">rifampicinis</strain>
    </source>
</reference>
<dbReference type="PROSITE" id="PS51084">
    <property type="entry name" value="HIT_2"/>
    <property type="match status" value="1"/>
</dbReference>
<feature type="short sequence motif" description="Histidine triad motif" evidence="2 3">
    <location>
        <begin position="115"/>
        <end position="119"/>
    </location>
</feature>
<accession>A0A7S8E700</accession>
<dbReference type="Gene3D" id="3.30.428.10">
    <property type="entry name" value="HIT-like"/>
    <property type="match status" value="1"/>
</dbReference>
<evidence type="ECO:0000256" key="3">
    <source>
        <dbReference type="PROSITE-ProRule" id="PRU00464"/>
    </source>
</evidence>
<dbReference type="RefSeq" id="WP_195169575.1">
    <property type="nucleotide sequence ID" value="NZ_CP062983.1"/>
</dbReference>
<evidence type="ECO:0000256" key="1">
    <source>
        <dbReference type="PIRSR" id="PIRSR601310-1"/>
    </source>
</evidence>
<dbReference type="KEGG" id="pmet:G4Y79_17650"/>
<feature type="active site" description="Tele-AMP-histidine intermediate" evidence="1">
    <location>
        <position position="117"/>
    </location>
</feature>
<keyword evidence="6" id="KW-1185">Reference proteome</keyword>
<feature type="domain" description="HIT" evidence="4">
    <location>
        <begin position="16"/>
        <end position="130"/>
    </location>
</feature>
<protein>
    <submittedName>
        <fullName evidence="5">HIT family protein</fullName>
    </submittedName>
</protein>
<dbReference type="AlphaFoldDB" id="A0A7S8E700"/>
<organism evidence="5 6">
    <name type="scientific">Phototrophicus methaneseepsis</name>
    <dbReference type="NCBI Taxonomy" id="2710758"/>
    <lineage>
        <taxon>Bacteria</taxon>
        <taxon>Bacillati</taxon>
        <taxon>Chloroflexota</taxon>
        <taxon>Candidatus Thermofontia</taxon>
        <taxon>Phototrophicales</taxon>
        <taxon>Phototrophicaceae</taxon>
        <taxon>Phototrophicus</taxon>
    </lineage>
</organism>
<evidence type="ECO:0000256" key="2">
    <source>
        <dbReference type="PIRSR" id="PIRSR601310-3"/>
    </source>
</evidence>
<gene>
    <name evidence="5" type="ORF">G4Y79_17650</name>
</gene>
<name>A0A7S8E700_9CHLR</name>
<evidence type="ECO:0000313" key="6">
    <source>
        <dbReference type="Proteomes" id="UP000594468"/>
    </source>
</evidence>
<dbReference type="InterPro" id="IPR036265">
    <property type="entry name" value="HIT-like_sf"/>
</dbReference>
<sequence>MAPMIYSHAPAGYDCPFCRIVAGDRDMLTQPEDIILQTETVTAFIASHWWPRNRGHVLIIPNEHIENLYAMPFETGAHILATARRIALAFKAVYHCDGISTRQHNEPAGNQEVFHYHLHVFPRYKHDLLYMLSPFRHRTTPQERLPYAEKLRRYLTQEEESE</sequence>
<dbReference type="InterPro" id="IPR001310">
    <property type="entry name" value="Histidine_triad_HIT"/>
</dbReference>
<dbReference type="PANTHER" id="PTHR46648">
    <property type="entry name" value="HIT FAMILY PROTEIN 1"/>
    <property type="match status" value="1"/>
</dbReference>
<dbReference type="SUPFAM" id="SSF54197">
    <property type="entry name" value="HIT-like"/>
    <property type="match status" value="1"/>
</dbReference>
<dbReference type="Pfam" id="PF01230">
    <property type="entry name" value="HIT"/>
    <property type="match status" value="1"/>
</dbReference>
<dbReference type="GO" id="GO:0003824">
    <property type="term" value="F:catalytic activity"/>
    <property type="evidence" value="ECO:0007669"/>
    <property type="project" value="InterPro"/>
</dbReference>
<dbReference type="Proteomes" id="UP000594468">
    <property type="component" value="Chromosome"/>
</dbReference>
<dbReference type="PANTHER" id="PTHR46648:SF1">
    <property type="entry name" value="ADENOSINE 5'-MONOPHOSPHORAMIDASE HNT1"/>
    <property type="match status" value="1"/>
</dbReference>
<dbReference type="GO" id="GO:0009117">
    <property type="term" value="P:nucleotide metabolic process"/>
    <property type="evidence" value="ECO:0007669"/>
    <property type="project" value="TreeGrafter"/>
</dbReference>
<proteinExistence type="predicted"/>